<dbReference type="KEGG" id="tet:TTHERM_00346630"/>
<evidence type="ECO:0000256" key="6">
    <source>
        <dbReference type="ARBA" id="ARBA00023136"/>
    </source>
</evidence>
<keyword evidence="5" id="KW-0732">Signal</keyword>
<evidence type="ECO:0000313" key="9">
    <source>
        <dbReference type="Proteomes" id="UP000009168"/>
    </source>
</evidence>
<dbReference type="NCBIfam" id="TIGR01376">
    <property type="entry name" value="POMP_repeat"/>
    <property type="match status" value="1"/>
</dbReference>
<dbReference type="InterPro" id="IPR003368">
    <property type="entry name" value="POMP_repeat"/>
</dbReference>
<dbReference type="GO" id="GO:0005576">
    <property type="term" value="C:extracellular region"/>
    <property type="evidence" value="ECO:0007669"/>
    <property type="project" value="UniProtKB-SubCell"/>
</dbReference>
<keyword evidence="9" id="KW-1185">Reference proteome</keyword>
<dbReference type="PANTHER" id="PTHR11319:SF35">
    <property type="entry name" value="OUTER MEMBRANE PROTEIN PMPC-RELATED"/>
    <property type="match status" value="1"/>
</dbReference>
<keyword evidence="6" id="KW-0472">Membrane</keyword>
<dbReference type="Proteomes" id="UP000009168">
    <property type="component" value="Unassembled WGS sequence"/>
</dbReference>
<name>I7M8I9_TETTS</name>
<reference evidence="9" key="1">
    <citation type="journal article" date="2006" name="PLoS Biol.">
        <title>Macronuclear genome sequence of the ciliate Tetrahymena thermophila, a model eukaryote.</title>
        <authorList>
            <person name="Eisen J.A."/>
            <person name="Coyne R.S."/>
            <person name="Wu M."/>
            <person name="Wu D."/>
            <person name="Thiagarajan M."/>
            <person name="Wortman J.R."/>
            <person name="Badger J.H."/>
            <person name="Ren Q."/>
            <person name="Amedeo P."/>
            <person name="Jones K.M."/>
            <person name="Tallon L.J."/>
            <person name="Delcher A.L."/>
            <person name="Salzberg S.L."/>
            <person name="Silva J.C."/>
            <person name="Haas B.J."/>
            <person name="Majoros W.H."/>
            <person name="Farzad M."/>
            <person name="Carlton J.M."/>
            <person name="Smith R.K. Jr."/>
            <person name="Garg J."/>
            <person name="Pearlman R.E."/>
            <person name="Karrer K.M."/>
            <person name="Sun L."/>
            <person name="Manning G."/>
            <person name="Elde N.C."/>
            <person name="Turkewitz A.P."/>
            <person name="Asai D.J."/>
            <person name="Wilkes D.E."/>
            <person name="Wang Y."/>
            <person name="Cai H."/>
            <person name="Collins K."/>
            <person name="Stewart B.A."/>
            <person name="Lee S.R."/>
            <person name="Wilamowska K."/>
            <person name="Weinberg Z."/>
            <person name="Ruzzo W.L."/>
            <person name="Wloga D."/>
            <person name="Gaertig J."/>
            <person name="Frankel J."/>
            <person name="Tsao C.-C."/>
            <person name="Gorovsky M.A."/>
            <person name="Keeling P.J."/>
            <person name="Waller R.F."/>
            <person name="Patron N.J."/>
            <person name="Cherry J.M."/>
            <person name="Stover N.A."/>
            <person name="Krieger C.J."/>
            <person name="del Toro C."/>
            <person name="Ryder H.F."/>
            <person name="Williamson S.C."/>
            <person name="Barbeau R.A."/>
            <person name="Hamilton E.P."/>
            <person name="Orias E."/>
        </authorList>
    </citation>
    <scope>NUCLEOTIDE SEQUENCE [LARGE SCALE GENOMIC DNA]</scope>
    <source>
        <strain evidence="9">SB210</strain>
    </source>
</reference>
<evidence type="ECO:0000256" key="7">
    <source>
        <dbReference type="ARBA" id="ARBA00023237"/>
    </source>
</evidence>
<evidence type="ECO:0000256" key="3">
    <source>
        <dbReference type="ARBA" id="ARBA00004613"/>
    </source>
</evidence>
<proteinExistence type="predicted"/>
<dbReference type="PANTHER" id="PTHR11319">
    <property type="entry name" value="G PROTEIN-COUPLED RECEPTOR-RELATED"/>
    <property type="match status" value="1"/>
</dbReference>
<dbReference type="OrthoDB" id="5956805at2759"/>
<organism evidence="8 9">
    <name type="scientific">Tetrahymena thermophila (strain SB210)</name>
    <dbReference type="NCBI Taxonomy" id="312017"/>
    <lineage>
        <taxon>Eukaryota</taxon>
        <taxon>Sar</taxon>
        <taxon>Alveolata</taxon>
        <taxon>Ciliophora</taxon>
        <taxon>Intramacronucleata</taxon>
        <taxon>Oligohymenophorea</taxon>
        <taxon>Hymenostomatida</taxon>
        <taxon>Tetrahymenina</taxon>
        <taxon>Tetrahymenidae</taxon>
        <taxon>Tetrahymena</taxon>
    </lineage>
</organism>
<protein>
    <submittedName>
        <fullName evidence="8">Transmembrane protein, putative</fullName>
    </submittedName>
</protein>
<accession>I7M8I9</accession>
<evidence type="ECO:0000256" key="5">
    <source>
        <dbReference type="ARBA" id="ARBA00022729"/>
    </source>
</evidence>
<dbReference type="GeneID" id="7835168"/>
<dbReference type="RefSeq" id="XP_001018510.2">
    <property type="nucleotide sequence ID" value="XM_001018510.2"/>
</dbReference>
<keyword evidence="4" id="KW-0964">Secreted</keyword>
<keyword evidence="7" id="KW-0998">Cell outer membrane</keyword>
<gene>
    <name evidence="8" type="ORF">TTHERM_00346630</name>
</gene>
<dbReference type="AlphaFoldDB" id="I7M8I9"/>
<comment type="subcellular location">
    <subcellularLocation>
        <location evidence="1">Cell envelope</location>
    </subcellularLocation>
    <subcellularLocation>
        <location evidence="2">Cell outer membrane</location>
    </subcellularLocation>
    <subcellularLocation>
        <location evidence="3">Secreted</location>
    </subcellularLocation>
</comment>
<evidence type="ECO:0000256" key="4">
    <source>
        <dbReference type="ARBA" id="ARBA00022525"/>
    </source>
</evidence>
<sequence length="879" mass="100839">MKNLTYLNNSVNINIINVQNIQISDSQFNNNTGINGGALFIENNFIKFNVSNSTFQGNVAKASGGAIYFKEQQGIINIDKFCSIKQNHAQIGGGFRIQNSNLYQYSTQLLSQVRLLDIHNNTADIFGQNYNLGLSSIDVISITSVIQDNSPIKYKFKQNLNQEMYSGQLNLFNLKSGDKLNIVLGIKDEEKNFLAFETKIFQNNQYQTEIQNELSQISFSLQQIDQQQIQLEGQIAILSDSFDSQTKSFAFTQVSIMGQPLGVGQLKLNYQINKFEQKPIIVSVQFRNCIIGEEFKHLIFSIYSCQYCQIGSYSLVNYDSYNITYINSQNIQSSCKQCPKIADQCQGSTIQLKNGHWRVSKHSDQIIQCVNNPISCQESDISSINGCIKGYLGPLCEECDIFGVFWQESSDPFNIEQNISFLSEKIPYLHNVKCKNSNSAEQDTNNCINIYSQSFASKNIINQKNSDFQDIKKEVESLESISTIYEKLNSKGYMKQLSDFLDHLILEELNFTYAELQKIMMNLANQKNLNFNEQFQINCNIFKTCFFQIINIIVQKSWQKQYGALQQTSIPSIQQIHDKIENASINESQKNENRGVLSLENEKLNQIKEQQIIQNNQKLDQYQIYKVSNLSQLYKSDQLEQIMSVGAISSEESVYQMSQQKIQIDPSKESHLYTPSNTTNATAYENTSECKDTRRRTKSSINPKEYLRQLAKSDQKLSLLLNINEYDKTHMFKKILEKHKQSLIYSPKQQQTVRNSVMRSSFFSPSHSCNKKEDLFIINLSEFAQNNTKLKQSFSISERRSNVNQIKQTPSPCDYDVKKSEKFVRPNSPTQAFSKSPRQSWIDLQTKKEGVYQIYTQKKNDTKRSNLSVKKITSNSGVK</sequence>
<keyword evidence="8" id="KW-0812">Transmembrane</keyword>
<evidence type="ECO:0000256" key="1">
    <source>
        <dbReference type="ARBA" id="ARBA00004196"/>
    </source>
</evidence>
<evidence type="ECO:0000256" key="2">
    <source>
        <dbReference type="ARBA" id="ARBA00004442"/>
    </source>
</evidence>
<dbReference type="EMBL" id="GG662654">
    <property type="protein sequence ID" value="EAR98265.2"/>
    <property type="molecule type" value="Genomic_DNA"/>
</dbReference>
<evidence type="ECO:0000313" key="8">
    <source>
        <dbReference type="EMBL" id="EAR98265.2"/>
    </source>
</evidence>
<dbReference type="InParanoid" id="I7M8I9"/>